<gene>
    <name evidence="2" type="primary">33</name>
    <name evidence="2" type="ORF">SEA_FRYBERGER_33</name>
</gene>
<dbReference type="Proteomes" id="UP000259952">
    <property type="component" value="Segment"/>
</dbReference>
<feature type="region of interest" description="Disordered" evidence="1">
    <location>
        <begin position="59"/>
        <end position="82"/>
    </location>
</feature>
<protein>
    <submittedName>
        <fullName evidence="2">Uncharacterized protein</fullName>
    </submittedName>
</protein>
<evidence type="ECO:0000256" key="1">
    <source>
        <dbReference type="SAM" id="MobiDB-lite"/>
    </source>
</evidence>
<evidence type="ECO:0000313" key="2">
    <source>
        <dbReference type="EMBL" id="AXN53451.1"/>
    </source>
</evidence>
<dbReference type="RefSeq" id="YP_009807585.1">
    <property type="nucleotide sequence ID" value="NC_048027.1"/>
</dbReference>
<evidence type="ECO:0000313" key="3">
    <source>
        <dbReference type="Proteomes" id="UP000259952"/>
    </source>
</evidence>
<dbReference type="KEGG" id="vg:54998466"/>
<dbReference type="EMBL" id="MH479913">
    <property type="protein sequence ID" value="AXN53451.1"/>
    <property type="molecule type" value="Genomic_DNA"/>
</dbReference>
<feature type="compositionally biased region" description="Basic and acidic residues" evidence="1">
    <location>
        <begin position="69"/>
        <end position="82"/>
    </location>
</feature>
<organism evidence="2 3">
    <name type="scientific">Gordonia phage Fryberger</name>
    <dbReference type="NCBI Taxonomy" id="2250392"/>
    <lineage>
        <taxon>Viruses</taxon>
        <taxon>Duplodnaviria</taxon>
        <taxon>Heunggongvirae</taxon>
        <taxon>Uroviricota</taxon>
        <taxon>Caudoviricetes</taxon>
        <taxon>Ronaldovirus</taxon>
        <taxon>Ronaldovirus fryberger</taxon>
    </lineage>
</organism>
<keyword evidence="3" id="KW-1185">Reference proteome</keyword>
<reference evidence="2 3" key="1">
    <citation type="submission" date="2018-06" db="EMBL/GenBank/DDBJ databases">
        <authorList>
            <person name="Searcy Z.E."/>
            <person name="Delesalle V.A."/>
            <person name="Garlena R.A."/>
            <person name="Russell D.A."/>
            <person name="Pope W.H."/>
            <person name="Jacobs-Sera D."/>
            <person name="Hatfull G.F."/>
        </authorList>
    </citation>
    <scope>NUCLEOTIDE SEQUENCE [LARGE SCALE GENOMIC DNA]</scope>
</reference>
<dbReference type="GeneID" id="54998466"/>
<name>A0A346FCI7_9CAUD</name>
<proteinExistence type="predicted"/>
<accession>A0A346FCI7</accession>
<sequence>MTDEPTSLEEALNNQNRVTLLRALRAELIRKLALSGPRDIASISRELREIEGELSRFDNVTQEETPLDEFTKRLNEKRGTGT</sequence>